<name>A0A7K1SN92_9BACT</name>
<organism evidence="2 3">
    <name type="scientific">Spirosoma arboris</name>
    <dbReference type="NCBI Taxonomy" id="2682092"/>
    <lineage>
        <taxon>Bacteria</taxon>
        <taxon>Pseudomonadati</taxon>
        <taxon>Bacteroidota</taxon>
        <taxon>Cytophagia</taxon>
        <taxon>Cytophagales</taxon>
        <taxon>Cytophagaceae</taxon>
        <taxon>Spirosoma</taxon>
    </lineage>
</organism>
<dbReference type="AlphaFoldDB" id="A0A7K1SN92"/>
<evidence type="ECO:0000313" key="2">
    <source>
        <dbReference type="EMBL" id="MVM35270.1"/>
    </source>
</evidence>
<gene>
    <name evidence="2" type="ORF">GO755_34935</name>
</gene>
<keyword evidence="3" id="KW-1185">Reference proteome</keyword>
<protein>
    <recommendedName>
        <fullName evidence="4">DUF4355 domain-containing protein</fullName>
    </recommendedName>
</protein>
<feature type="region of interest" description="Disordered" evidence="1">
    <location>
        <begin position="52"/>
        <end position="96"/>
    </location>
</feature>
<reference evidence="2 3" key="1">
    <citation type="submission" date="2019-12" db="EMBL/GenBank/DDBJ databases">
        <title>Spirosoma sp. HMF4905 genome sequencing and assembly.</title>
        <authorList>
            <person name="Kang H."/>
            <person name="Cha I."/>
            <person name="Kim H."/>
            <person name="Joh K."/>
        </authorList>
    </citation>
    <scope>NUCLEOTIDE SEQUENCE [LARGE SCALE GENOMIC DNA]</scope>
    <source>
        <strain evidence="2 3">HMF4905</strain>
    </source>
</reference>
<accession>A0A7K1SN92</accession>
<dbReference type="Proteomes" id="UP000436006">
    <property type="component" value="Unassembled WGS sequence"/>
</dbReference>
<evidence type="ECO:0000313" key="3">
    <source>
        <dbReference type="Proteomes" id="UP000436006"/>
    </source>
</evidence>
<feature type="compositionally biased region" description="Basic and acidic residues" evidence="1">
    <location>
        <begin position="56"/>
        <end position="75"/>
    </location>
</feature>
<sequence>MTDKEIARFKVKFPKLNLSKARLASIKLKVDDEADDDAIDLKLDEANEMFPFADIQKNDDRIATDASKEKEKQQKENSAGSDNDKTKDSAQDDMPGWFKSYIEKNDKRLEAIEQGKTLDTRKSQLEAKLKDATDAFKNTTLKAFNRMQFKDDEEFNSYLEEVETDAAEFVQTEANASLGQTKPPVKSSGNTPKTASKEEVQAIFGKPK</sequence>
<evidence type="ECO:0008006" key="4">
    <source>
        <dbReference type="Google" id="ProtNLM"/>
    </source>
</evidence>
<evidence type="ECO:0000256" key="1">
    <source>
        <dbReference type="SAM" id="MobiDB-lite"/>
    </source>
</evidence>
<dbReference type="EMBL" id="WPIN01000021">
    <property type="protein sequence ID" value="MVM35270.1"/>
    <property type="molecule type" value="Genomic_DNA"/>
</dbReference>
<proteinExistence type="predicted"/>
<dbReference type="RefSeq" id="WP_157590076.1">
    <property type="nucleotide sequence ID" value="NZ_WPIN01000021.1"/>
</dbReference>
<comment type="caution">
    <text evidence="2">The sequence shown here is derived from an EMBL/GenBank/DDBJ whole genome shotgun (WGS) entry which is preliminary data.</text>
</comment>
<feature type="region of interest" description="Disordered" evidence="1">
    <location>
        <begin position="173"/>
        <end position="208"/>
    </location>
</feature>